<evidence type="ECO:0000256" key="2">
    <source>
        <dbReference type="ARBA" id="ARBA00012621"/>
    </source>
</evidence>
<dbReference type="GO" id="GO:0009244">
    <property type="term" value="P:lipopolysaccharide core region biosynthetic process"/>
    <property type="evidence" value="ECO:0007669"/>
    <property type="project" value="UniProtKB-UniRule"/>
</dbReference>
<evidence type="ECO:0000256" key="1">
    <source>
        <dbReference type="ARBA" id="ARBA00004713"/>
    </source>
</evidence>
<sequence length="434" mass="49124">MFLLYSFLLTVGFIILLPRFLFQEKYQAGWRERFGNLPDFQASEKPLLWLHCVSVGETNAARPLVEELKKNFPEYRLVVSTTTKTGQDLAKKVFATDAELVFYFPFDWKFTVRRALNKIKPDAILIMETEIWFNFVREARRSGAKVFLVNGRLSEKSFSRYSLIPKTMRRVLHYIDLALMQTRADVERLVNLGMRRSKIKVTGNIKFDQAFAETEEALTGEFQRRFAATAEDAPLIIAASTHAPEERWILQAFGAMRKNLKENTPRLLIAPRHPERFAEVEELIKASGFVSVRRSATESSGDATAEVILLDSIGELRAVYPLARIVFVGGSLIPHGGQNILEPAMNERAIVTGFYTMNFAEIVKEFAARNALIRLPKLAEDEIPDALASVFAELTQDAARREELAKNAFGVMKINRGATEKTVEYIKSFLAASA</sequence>
<proteinExistence type="inferred from homology"/>
<evidence type="ECO:0000256" key="3">
    <source>
        <dbReference type="ARBA" id="ARBA00019077"/>
    </source>
</evidence>
<dbReference type="SUPFAM" id="SSF53756">
    <property type="entry name" value="UDP-Glycosyltransferase/glycogen phosphorylase"/>
    <property type="match status" value="1"/>
</dbReference>
<keyword evidence="9" id="KW-0472">Membrane</keyword>
<evidence type="ECO:0000256" key="9">
    <source>
        <dbReference type="RuleBase" id="RU365103"/>
    </source>
</evidence>
<comment type="subcellular location">
    <subcellularLocation>
        <location evidence="9">Cell membrane</location>
    </subcellularLocation>
</comment>
<dbReference type="InterPro" id="IPR038107">
    <property type="entry name" value="Glycos_transf_N_sf"/>
</dbReference>
<dbReference type="GO" id="GO:0009245">
    <property type="term" value="P:lipid A biosynthetic process"/>
    <property type="evidence" value="ECO:0007669"/>
    <property type="project" value="TreeGrafter"/>
</dbReference>
<dbReference type="Gene3D" id="3.40.50.2000">
    <property type="entry name" value="Glycogen Phosphorylase B"/>
    <property type="match status" value="1"/>
</dbReference>
<comment type="pathway">
    <text evidence="1 9">Bacterial outer membrane biogenesis; LPS core biosynthesis.</text>
</comment>
<feature type="domain" description="3-deoxy-D-manno-octulosonic-acid transferase N-terminal" evidence="10">
    <location>
        <begin position="29"/>
        <end position="209"/>
    </location>
</feature>
<evidence type="ECO:0000256" key="7">
    <source>
        <dbReference type="PIRSR" id="PIRSR639901-1"/>
    </source>
</evidence>
<dbReference type="PANTHER" id="PTHR42755">
    <property type="entry name" value="3-DEOXY-MANNO-OCTULOSONATE CYTIDYLYLTRANSFERASE"/>
    <property type="match status" value="1"/>
</dbReference>
<reference evidence="11" key="1">
    <citation type="submission" date="2020-02" db="EMBL/GenBank/DDBJ databases">
        <authorList>
            <person name="Meier V. D."/>
        </authorList>
    </citation>
    <scope>NUCLEOTIDE SEQUENCE</scope>
    <source>
        <strain evidence="11">AVDCRST_MAG74</strain>
    </source>
</reference>
<name>A0A6J4PR28_9BACT</name>
<keyword evidence="4 9" id="KW-0808">Transferase</keyword>
<evidence type="ECO:0000313" key="11">
    <source>
        <dbReference type="EMBL" id="CAA9423082.1"/>
    </source>
</evidence>
<keyword evidence="9" id="KW-0448">Lipopolysaccharide biosynthesis</keyword>
<organism evidence="11">
    <name type="scientific">uncultured Pyrinomonadaceae bacterium</name>
    <dbReference type="NCBI Taxonomy" id="2283094"/>
    <lineage>
        <taxon>Bacteria</taxon>
        <taxon>Pseudomonadati</taxon>
        <taxon>Acidobacteriota</taxon>
        <taxon>Blastocatellia</taxon>
        <taxon>Blastocatellales</taxon>
        <taxon>Pyrinomonadaceae</taxon>
        <taxon>environmental samples</taxon>
    </lineage>
</organism>
<comment type="similarity">
    <text evidence="9">Belongs to the glycosyltransferase group 1 family.</text>
</comment>
<dbReference type="PANTHER" id="PTHR42755:SF1">
    <property type="entry name" value="3-DEOXY-D-MANNO-OCTULOSONIC ACID TRANSFERASE, MITOCHONDRIAL-RELATED"/>
    <property type="match status" value="1"/>
</dbReference>
<comment type="catalytic activity">
    <reaction evidence="6 9">
        <text>lipid IVA (E. coli) + CMP-3-deoxy-beta-D-manno-octulosonate = alpha-Kdo-(2-&gt;6)-lipid IVA (E. coli) + CMP + H(+)</text>
        <dbReference type="Rhea" id="RHEA:28066"/>
        <dbReference type="ChEBI" id="CHEBI:15378"/>
        <dbReference type="ChEBI" id="CHEBI:58603"/>
        <dbReference type="ChEBI" id="CHEBI:60364"/>
        <dbReference type="ChEBI" id="CHEBI:60377"/>
        <dbReference type="ChEBI" id="CHEBI:85987"/>
        <dbReference type="EC" id="2.4.99.12"/>
    </reaction>
</comment>
<evidence type="ECO:0000256" key="5">
    <source>
        <dbReference type="ARBA" id="ARBA00031445"/>
    </source>
</evidence>
<dbReference type="Gene3D" id="3.40.50.11720">
    <property type="entry name" value="3-Deoxy-D-manno-octulosonic-acid transferase, N-terminal domain"/>
    <property type="match status" value="1"/>
</dbReference>
<dbReference type="UniPathway" id="UPA00958"/>
<comment type="function">
    <text evidence="9">Involved in lipopolysaccharide (LPS) biosynthesis. Catalyzes the transfer of 3-deoxy-D-manno-octulosonate (Kdo) residue(s) from CMP-Kdo to lipid IV(A), the tetraacyldisaccharide-1,4'-bisphosphate precursor of lipid A.</text>
</comment>
<feature type="site" description="Transition state stabilizer" evidence="8">
    <location>
        <position position="206"/>
    </location>
</feature>
<evidence type="ECO:0000259" key="10">
    <source>
        <dbReference type="Pfam" id="PF04413"/>
    </source>
</evidence>
<dbReference type="FunFam" id="3.40.50.11720:FF:000001">
    <property type="entry name" value="3-deoxy-D-manno-octulosonic acid transferase"/>
    <property type="match status" value="1"/>
</dbReference>
<dbReference type="InterPro" id="IPR039901">
    <property type="entry name" value="Kdotransferase"/>
</dbReference>
<dbReference type="InterPro" id="IPR007507">
    <property type="entry name" value="Glycos_transf_N"/>
</dbReference>
<dbReference type="GO" id="GO:0043842">
    <property type="term" value="F:Kdo transferase activity"/>
    <property type="evidence" value="ECO:0007669"/>
    <property type="project" value="UniProtKB-EC"/>
</dbReference>
<keyword evidence="9" id="KW-1003">Cell membrane</keyword>
<dbReference type="Pfam" id="PF04413">
    <property type="entry name" value="Glycos_transf_N"/>
    <property type="match status" value="1"/>
</dbReference>
<evidence type="ECO:0000256" key="6">
    <source>
        <dbReference type="ARBA" id="ARBA00049183"/>
    </source>
</evidence>
<dbReference type="EMBL" id="CADCUR010000278">
    <property type="protein sequence ID" value="CAA9423082.1"/>
    <property type="molecule type" value="Genomic_DNA"/>
</dbReference>
<keyword evidence="11" id="KW-0328">Glycosyltransferase</keyword>
<evidence type="ECO:0000256" key="4">
    <source>
        <dbReference type="ARBA" id="ARBA00022679"/>
    </source>
</evidence>
<feature type="site" description="Transition state stabilizer" evidence="8">
    <location>
        <position position="128"/>
    </location>
</feature>
<gene>
    <name evidence="11" type="ORF">AVDCRST_MAG74-3135</name>
</gene>
<dbReference type="GO" id="GO:0005886">
    <property type="term" value="C:plasma membrane"/>
    <property type="evidence" value="ECO:0007669"/>
    <property type="project" value="UniProtKB-SubCell"/>
</dbReference>
<feature type="active site" description="Proton acceptor" evidence="7">
    <location>
        <position position="57"/>
    </location>
</feature>
<dbReference type="AlphaFoldDB" id="A0A6J4PR28"/>
<accession>A0A6J4PR28</accession>
<evidence type="ECO:0000256" key="8">
    <source>
        <dbReference type="PIRSR" id="PIRSR639901-2"/>
    </source>
</evidence>
<protein>
    <recommendedName>
        <fullName evidence="3 9">3-deoxy-D-manno-octulosonic acid transferase</fullName>
        <shortName evidence="9">Kdo transferase</shortName>
        <ecNumber evidence="2 9">2.4.99.12</ecNumber>
    </recommendedName>
    <alternativeName>
        <fullName evidence="5 9">Lipid IV(A) 3-deoxy-D-manno-octulosonic acid transferase</fullName>
    </alternativeName>
</protein>
<dbReference type="EC" id="2.4.99.12" evidence="2 9"/>